<feature type="compositionally biased region" description="Basic and acidic residues" evidence="1">
    <location>
        <begin position="80"/>
        <end position="90"/>
    </location>
</feature>
<proteinExistence type="predicted"/>
<comment type="caution">
    <text evidence="2">The sequence shown here is derived from an EMBL/GenBank/DDBJ whole genome shotgun (WGS) entry which is preliminary data.</text>
</comment>
<dbReference type="AlphaFoldDB" id="A0A8J5S6F2"/>
<feature type="compositionally biased region" description="Low complexity" evidence="1">
    <location>
        <begin position="44"/>
        <end position="56"/>
    </location>
</feature>
<keyword evidence="3" id="KW-1185">Reference proteome</keyword>
<dbReference type="EMBL" id="JAAALK010000286">
    <property type="protein sequence ID" value="KAG8061347.1"/>
    <property type="molecule type" value="Genomic_DNA"/>
</dbReference>
<feature type="compositionally biased region" description="Basic and acidic residues" evidence="1">
    <location>
        <begin position="26"/>
        <end position="39"/>
    </location>
</feature>
<protein>
    <submittedName>
        <fullName evidence="2">Uncharacterized protein</fullName>
    </submittedName>
</protein>
<evidence type="ECO:0000313" key="3">
    <source>
        <dbReference type="Proteomes" id="UP000729402"/>
    </source>
</evidence>
<feature type="region of interest" description="Disordered" evidence="1">
    <location>
        <begin position="70"/>
        <end position="97"/>
    </location>
</feature>
<feature type="compositionally biased region" description="Low complexity" evidence="1">
    <location>
        <begin position="1"/>
        <end position="13"/>
    </location>
</feature>
<organism evidence="2 3">
    <name type="scientific">Zizania palustris</name>
    <name type="common">Northern wild rice</name>
    <dbReference type="NCBI Taxonomy" id="103762"/>
    <lineage>
        <taxon>Eukaryota</taxon>
        <taxon>Viridiplantae</taxon>
        <taxon>Streptophyta</taxon>
        <taxon>Embryophyta</taxon>
        <taxon>Tracheophyta</taxon>
        <taxon>Spermatophyta</taxon>
        <taxon>Magnoliopsida</taxon>
        <taxon>Liliopsida</taxon>
        <taxon>Poales</taxon>
        <taxon>Poaceae</taxon>
        <taxon>BOP clade</taxon>
        <taxon>Oryzoideae</taxon>
        <taxon>Oryzeae</taxon>
        <taxon>Zizaniinae</taxon>
        <taxon>Zizania</taxon>
    </lineage>
</organism>
<evidence type="ECO:0000313" key="2">
    <source>
        <dbReference type="EMBL" id="KAG8061347.1"/>
    </source>
</evidence>
<accession>A0A8J5S6F2</accession>
<gene>
    <name evidence="2" type="ORF">GUJ93_ZPchr0003g18087</name>
</gene>
<evidence type="ECO:0000256" key="1">
    <source>
        <dbReference type="SAM" id="MobiDB-lite"/>
    </source>
</evidence>
<feature type="region of interest" description="Disordered" evidence="1">
    <location>
        <begin position="1"/>
        <end position="57"/>
    </location>
</feature>
<dbReference type="Proteomes" id="UP000729402">
    <property type="component" value="Unassembled WGS sequence"/>
</dbReference>
<sequence length="147" mass="15943">MRPDPATGGARAARSGDRRHARGQIRWREGSRRRWEGSRPPDPAAGGEPAATPPHGESCTAVAATLLLHHQGINRRGRLKRGEGKTEQRGGEAPGAGAAKFLGLLEEKSWRGGEGTAAVWCGKKKRQVWEEEKAGVGRRKVVWELAK</sequence>
<reference evidence="2" key="1">
    <citation type="journal article" date="2021" name="bioRxiv">
        <title>Whole Genome Assembly and Annotation of Northern Wild Rice, Zizania palustris L., Supports a Whole Genome Duplication in the Zizania Genus.</title>
        <authorList>
            <person name="Haas M."/>
            <person name="Kono T."/>
            <person name="Macchietto M."/>
            <person name="Millas R."/>
            <person name="McGilp L."/>
            <person name="Shao M."/>
            <person name="Duquette J."/>
            <person name="Hirsch C.N."/>
            <person name="Kimball J."/>
        </authorList>
    </citation>
    <scope>NUCLEOTIDE SEQUENCE</scope>
    <source>
        <tissue evidence="2">Fresh leaf tissue</tissue>
    </source>
</reference>
<reference evidence="2" key="2">
    <citation type="submission" date="2021-02" db="EMBL/GenBank/DDBJ databases">
        <authorList>
            <person name="Kimball J.A."/>
            <person name="Haas M.W."/>
            <person name="Macchietto M."/>
            <person name="Kono T."/>
            <person name="Duquette J."/>
            <person name="Shao M."/>
        </authorList>
    </citation>
    <scope>NUCLEOTIDE SEQUENCE</scope>
    <source>
        <tissue evidence="2">Fresh leaf tissue</tissue>
    </source>
</reference>
<name>A0A8J5S6F2_ZIZPA</name>